<dbReference type="Pfam" id="PF00823">
    <property type="entry name" value="PPE"/>
    <property type="match status" value="1"/>
</dbReference>
<reference evidence="3" key="1">
    <citation type="submission" date="2014-01" db="EMBL/GenBank/DDBJ databases">
        <authorList>
            <person name="Brown-Elliot B."/>
            <person name="Wallace R."/>
            <person name="Lenaerts A."/>
            <person name="Ordway D."/>
            <person name="DeGroote M.A."/>
            <person name="Parker T."/>
            <person name="Sizemore C."/>
            <person name="Tallon L.J."/>
            <person name="Sadzewicz L.K."/>
            <person name="Sengamalay N."/>
            <person name="Fraser C.M."/>
            <person name="Hine E."/>
            <person name="Shefchek K.A."/>
            <person name="Das S.P."/>
            <person name="Tettelin H."/>
        </authorList>
    </citation>
    <scope>NUCLEOTIDE SEQUENCE [LARGE SCALE GENOMIC DNA]</scope>
    <source>
        <strain evidence="3">4042</strain>
    </source>
</reference>
<comment type="similarity">
    <text evidence="1">Belongs to the mycobacterial PPE family.</text>
</comment>
<dbReference type="EMBL" id="JAOB01000042">
    <property type="protein sequence ID" value="EUA42642.1"/>
    <property type="molecule type" value="Genomic_DNA"/>
</dbReference>
<dbReference type="AlphaFoldDB" id="X8BET1"/>
<name>X8BET1_MYCXE</name>
<evidence type="ECO:0000256" key="1">
    <source>
        <dbReference type="ARBA" id="ARBA00010652"/>
    </source>
</evidence>
<dbReference type="InterPro" id="IPR000030">
    <property type="entry name" value="PPE_dom"/>
</dbReference>
<dbReference type="GO" id="GO:0052572">
    <property type="term" value="P:response to host immune response"/>
    <property type="evidence" value="ECO:0007669"/>
    <property type="project" value="TreeGrafter"/>
</dbReference>
<dbReference type="PANTHER" id="PTHR46766">
    <property type="entry name" value="GLUTAMINE-RICH PROTEIN 2"/>
    <property type="match status" value="1"/>
</dbReference>
<proteinExistence type="inferred from homology"/>
<dbReference type="Gene3D" id="1.20.1260.20">
    <property type="entry name" value="PPE superfamily"/>
    <property type="match status" value="1"/>
</dbReference>
<dbReference type="PANTHER" id="PTHR46766:SF1">
    <property type="entry name" value="GLUTAMINE-RICH PROTEIN 2"/>
    <property type="match status" value="1"/>
</dbReference>
<dbReference type="PATRIC" id="fig|1299334.3.peg.4656"/>
<sequence length="63" mass="6530">MIDFGVLPPEINSGRMYAGPGAGTMLVAAAAWDGLAAQLHSTAAAFTSVISDLAAGWQGRRRR</sequence>
<dbReference type="SUPFAM" id="SSF140459">
    <property type="entry name" value="PE/PPE dimer-like"/>
    <property type="match status" value="1"/>
</dbReference>
<evidence type="ECO:0000313" key="3">
    <source>
        <dbReference type="EMBL" id="EUA42642.1"/>
    </source>
</evidence>
<dbReference type="InterPro" id="IPR038332">
    <property type="entry name" value="PPE_sf"/>
</dbReference>
<feature type="domain" description="PPE" evidence="2">
    <location>
        <begin position="3"/>
        <end position="60"/>
    </location>
</feature>
<evidence type="ECO:0000259" key="2">
    <source>
        <dbReference type="Pfam" id="PF00823"/>
    </source>
</evidence>
<comment type="caution">
    <text evidence="3">The sequence shown here is derived from an EMBL/GenBank/DDBJ whole genome shotgun (WGS) entry which is preliminary data.</text>
</comment>
<organism evidence="3">
    <name type="scientific">Mycobacterium xenopi 4042</name>
    <dbReference type="NCBI Taxonomy" id="1299334"/>
    <lineage>
        <taxon>Bacteria</taxon>
        <taxon>Bacillati</taxon>
        <taxon>Actinomycetota</taxon>
        <taxon>Actinomycetes</taxon>
        <taxon>Mycobacteriales</taxon>
        <taxon>Mycobacteriaceae</taxon>
        <taxon>Mycobacterium</taxon>
    </lineage>
</organism>
<gene>
    <name evidence="3" type="ORF">I553_6502</name>
</gene>
<protein>
    <submittedName>
        <fullName evidence="3">PPE family protein</fullName>
    </submittedName>
</protein>
<accession>X8BET1</accession>